<sequence length="561" mass="58307">MRYGQRATLAAVILIVTLLSGLPLALLFRTGLTDATGLTVVPLLEALQSPSLQRALWNSVQSAGLSAFCATSLGTALALVIGLTDVRARGLLVFLILLPMMIPPHVTAIAWLQALGPGSPLLGALGLAPPAGSPHPMHGLGGLVTLLTIQHAPLVFLILRATLRSFPRELVEAARLSGAGMGRILRRIILPLLAPALLAGFMLAFTAALGNFGINALIGVPGRFTTLPVLIWQRLAAFGPGMLPGVAVIALILALLTIVVLGLQLLLTRRLRTQMGGLAQAPLAHALGPLRPAVEAGLWLVVGATLVLPLSALVATSLVPTYGVPLSSVTATLANYAEVLLRQEVTARAFVNSTVIAGTAALLIAMLAILMGHFMTRGSRSGQRAAGLAVGQAEVAYAVPGLVVSVAFILAFIQPVMGLRLYNTIWIILLAYVAAFLAIGLKPVLAAFAQMDSSLDDAGRVSGAGFGRRIRRISAPLAAPAAASGAILVFLTAYNEVTVSSLLWSTGNETIGTVIFNYESGGYTTLAAAMSVVTVLATVVLMLCANLMGRRLPPGIVPWRE</sequence>
<dbReference type="GO" id="GO:0055085">
    <property type="term" value="P:transmembrane transport"/>
    <property type="evidence" value="ECO:0007669"/>
    <property type="project" value="InterPro"/>
</dbReference>
<feature type="domain" description="ABC transmembrane type-1" evidence="9">
    <location>
        <begin position="56"/>
        <end position="264"/>
    </location>
</feature>
<keyword evidence="7 8" id="KW-0472">Membrane</keyword>
<dbReference type="CDD" id="cd06261">
    <property type="entry name" value="TM_PBP2"/>
    <property type="match status" value="2"/>
</dbReference>
<keyword evidence="3" id="KW-1003">Cell membrane</keyword>
<evidence type="ECO:0000256" key="6">
    <source>
        <dbReference type="ARBA" id="ARBA00022989"/>
    </source>
</evidence>
<dbReference type="Gene3D" id="1.10.3720.10">
    <property type="entry name" value="MetI-like"/>
    <property type="match status" value="2"/>
</dbReference>
<dbReference type="GO" id="GO:0005886">
    <property type="term" value="C:plasma membrane"/>
    <property type="evidence" value="ECO:0007669"/>
    <property type="project" value="UniProtKB-SubCell"/>
</dbReference>
<dbReference type="EMBL" id="FWFZ01000033">
    <property type="protein sequence ID" value="SLN75084.1"/>
    <property type="molecule type" value="Genomic_DNA"/>
</dbReference>
<feature type="transmembrane region" description="Helical" evidence="8">
    <location>
        <begin position="526"/>
        <end position="548"/>
    </location>
</feature>
<dbReference type="PROSITE" id="PS50928">
    <property type="entry name" value="ABC_TM1"/>
    <property type="match status" value="2"/>
</dbReference>
<dbReference type="SUPFAM" id="SSF161098">
    <property type="entry name" value="MetI-like"/>
    <property type="match status" value="2"/>
</dbReference>
<keyword evidence="5 8" id="KW-0812">Transmembrane</keyword>
<keyword evidence="4" id="KW-0997">Cell inner membrane</keyword>
<feature type="transmembrane region" description="Helical" evidence="8">
    <location>
        <begin position="298"/>
        <end position="319"/>
    </location>
</feature>
<accession>A0A1Y5TW95</accession>
<evidence type="ECO:0000256" key="2">
    <source>
        <dbReference type="ARBA" id="ARBA00022448"/>
    </source>
</evidence>
<feature type="transmembrane region" description="Helical" evidence="8">
    <location>
        <begin position="425"/>
        <end position="445"/>
    </location>
</feature>
<dbReference type="InterPro" id="IPR000515">
    <property type="entry name" value="MetI-like"/>
</dbReference>
<gene>
    <name evidence="10" type="primary">cysW_1</name>
    <name evidence="10" type="ORF">ROA7023_03890</name>
</gene>
<reference evidence="10 11" key="1">
    <citation type="submission" date="2017-03" db="EMBL/GenBank/DDBJ databases">
        <authorList>
            <person name="Afonso C.L."/>
            <person name="Miller P.J."/>
            <person name="Scott M.A."/>
            <person name="Spackman E."/>
            <person name="Goraichik I."/>
            <person name="Dimitrov K.M."/>
            <person name="Suarez D.L."/>
            <person name="Swayne D.E."/>
        </authorList>
    </citation>
    <scope>NUCLEOTIDE SEQUENCE [LARGE SCALE GENOMIC DNA]</scope>
    <source>
        <strain evidence="10 11">CECT 7023</strain>
    </source>
</reference>
<proteinExistence type="inferred from homology"/>
<dbReference type="PANTHER" id="PTHR43357">
    <property type="entry name" value="INNER MEMBRANE ABC TRANSPORTER PERMEASE PROTEIN YDCV"/>
    <property type="match status" value="1"/>
</dbReference>
<evidence type="ECO:0000256" key="7">
    <source>
        <dbReference type="ARBA" id="ARBA00023136"/>
    </source>
</evidence>
<keyword evidence="2 8" id="KW-0813">Transport</keyword>
<protein>
    <submittedName>
        <fullName evidence="10">Sulfate transport system permease protein CysW</fullName>
    </submittedName>
</protein>
<feature type="transmembrane region" description="Helical" evidence="8">
    <location>
        <begin position="59"/>
        <end position="83"/>
    </location>
</feature>
<feature type="transmembrane region" description="Helical" evidence="8">
    <location>
        <begin position="395"/>
        <end position="413"/>
    </location>
</feature>
<name>A0A1Y5TW95_9RHOB</name>
<evidence type="ECO:0000313" key="10">
    <source>
        <dbReference type="EMBL" id="SLN75084.1"/>
    </source>
</evidence>
<evidence type="ECO:0000256" key="8">
    <source>
        <dbReference type="RuleBase" id="RU363032"/>
    </source>
</evidence>
<feature type="transmembrane region" description="Helical" evidence="8">
    <location>
        <begin position="188"/>
        <end position="214"/>
    </location>
</feature>
<feature type="domain" description="ABC transmembrane type-1" evidence="9">
    <location>
        <begin position="350"/>
        <end position="545"/>
    </location>
</feature>
<feature type="transmembrane region" description="Helical" evidence="8">
    <location>
        <begin position="139"/>
        <end position="159"/>
    </location>
</feature>
<dbReference type="AlphaFoldDB" id="A0A1Y5TW95"/>
<evidence type="ECO:0000256" key="4">
    <source>
        <dbReference type="ARBA" id="ARBA00022519"/>
    </source>
</evidence>
<organism evidence="10 11">
    <name type="scientific">Roseisalinus antarcticus</name>
    <dbReference type="NCBI Taxonomy" id="254357"/>
    <lineage>
        <taxon>Bacteria</taxon>
        <taxon>Pseudomonadati</taxon>
        <taxon>Pseudomonadota</taxon>
        <taxon>Alphaproteobacteria</taxon>
        <taxon>Rhodobacterales</taxon>
        <taxon>Roseobacteraceae</taxon>
        <taxon>Roseisalinus</taxon>
    </lineage>
</organism>
<evidence type="ECO:0000256" key="1">
    <source>
        <dbReference type="ARBA" id="ARBA00004429"/>
    </source>
</evidence>
<evidence type="ECO:0000256" key="3">
    <source>
        <dbReference type="ARBA" id="ARBA00022475"/>
    </source>
</evidence>
<dbReference type="Proteomes" id="UP000193900">
    <property type="component" value="Unassembled WGS sequence"/>
</dbReference>
<evidence type="ECO:0000313" key="11">
    <source>
        <dbReference type="Proteomes" id="UP000193900"/>
    </source>
</evidence>
<dbReference type="InterPro" id="IPR035906">
    <property type="entry name" value="MetI-like_sf"/>
</dbReference>
<keyword evidence="11" id="KW-1185">Reference proteome</keyword>
<comment type="similarity">
    <text evidence="8">Belongs to the binding-protein-dependent transport system permease family.</text>
</comment>
<evidence type="ECO:0000259" key="9">
    <source>
        <dbReference type="PROSITE" id="PS50928"/>
    </source>
</evidence>
<keyword evidence="6 8" id="KW-1133">Transmembrane helix</keyword>
<dbReference type="PANTHER" id="PTHR43357:SF3">
    <property type="entry name" value="FE(3+)-TRANSPORT SYSTEM PERMEASE PROTEIN FBPB 2"/>
    <property type="match status" value="1"/>
</dbReference>
<feature type="transmembrane region" description="Helical" evidence="8">
    <location>
        <begin position="90"/>
        <end position="112"/>
    </location>
</feature>
<dbReference type="Pfam" id="PF00528">
    <property type="entry name" value="BPD_transp_1"/>
    <property type="match status" value="2"/>
</dbReference>
<feature type="transmembrane region" description="Helical" evidence="8">
    <location>
        <begin position="477"/>
        <end position="494"/>
    </location>
</feature>
<feature type="transmembrane region" description="Helical" evidence="8">
    <location>
        <begin position="242"/>
        <end position="267"/>
    </location>
</feature>
<evidence type="ECO:0000256" key="5">
    <source>
        <dbReference type="ARBA" id="ARBA00022692"/>
    </source>
</evidence>
<comment type="subcellular location">
    <subcellularLocation>
        <location evidence="1">Cell inner membrane</location>
        <topology evidence="1">Multi-pass membrane protein</topology>
    </subcellularLocation>
    <subcellularLocation>
        <location evidence="8">Cell membrane</location>
        <topology evidence="8">Multi-pass membrane protein</topology>
    </subcellularLocation>
</comment>
<feature type="transmembrane region" description="Helical" evidence="8">
    <location>
        <begin position="349"/>
        <end position="374"/>
    </location>
</feature>